<name>F6FIY2_MYCHI</name>
<organism evidence="2 3">
    <name type="scientific">Mycoplasma haemofelis (strain Ohio2)</name>
    <dbReference type="NCBI Taxonomy" id="859194"/>
    <lineage>
        <taxon>Bacteria</taxon>
        <taxon>Bacillati</taxon>
        <taxon>Mycoplasmatota</taxon>
        <taxon>Mollicutes</taxon>
        <taxon>Mycoplasmataceae</taxon>
        <taxon>Mycoplasma</taxon>
    </lineage>
</organism>
<dbReference type="AlphaFoldDB" id="F6FIY2"/>
<dbReference type="KEGG" id="mhf:MHF_0923"/>
<dbReference type="BioCyc" id="MHAE859194:G1GR7-918-MONOMER"/>
<reference key="2">
    <citation type="submission" date="2011-05" db="EMBL/GenBank/DDBJ databases">
        <title>The Genome of Mycoplasma haemofelis Strain Ohio2, a pathogenic hemoplasma of the cat.</title>
        <authorList>
            <person name="Santos A.P."/>
            <person name="Guimaraes A.M.S."/>
            <person name="SanMiguel P.J."/>
            <person name="Martin S.W."/>
            <person name="Messick J.B."/>
        </authorList>
    </citation>
    <scope>NUCLEOTIDE SEQUENCE</scope>
    <source>
        <strain>Ohio2</strain>
    </source>
</reference>
<dbReference type="STRING" id="859194.MHF_0923"/>
<protein>
    <submittedName>
        <fullName evidence="2">Uncharacterized protein</fullName>
    </submittedName>
</protein>
<feature type="region of interest" description="Disordered" evidence="1">
    <location>
        <begin position="66"/>
        <end position="87"/>
    </location>
</feature>
<gene>
    <name evidence="2" type="ordered locus">MHF_0923</name>
</gene>
<dbReference type="HOGENOM" id="CLU_096783_0_0_14"/>
<proteinExistence type="predicted"/>
<reference evidence="2 3" key="1">
    <citation type="journal article" date="2011" name="J. Bacteriol.">
        <title>Complete genome sequences of two hemotropic Mycoplasmas, Mycoplasma haemofelis strain Ohio2 and Mycoplasma suis strain Illinois.</title>
        <authorList>
            <person name="Messick J.B."/>
            <person name="Santos A.P."/>
            <person name="Guimaraes A.M."/>
        </authorList>
    </citation>
    <scope>NUCLEOTIDE SEQUENCE [LARGE SCALE GENOMIC DNA]</scope>
    <source>
        <strain evidence="2 3">Ohio2</strain>
    </source>
</reference>
<dbReference type="EMBL" id="CP002808">
    <property type="protein sequence ID" value="AEG73180.1"/>
    <property type="molecule type" value="Genomic_DNA"/>
</dbReference>
<evidence type="ECO:0000313" key="2">
    <source>
        <dbReference type="EMBL" id="AEG73180.1"/>
    </source>
</evidence>
<evidence type="ECO:0000313" key="3">
    <source>
        <dbReference type="Proteomes" id="UP000007952"/>
    </source>
</evidence>
<evidence type="ECO:0000256" key="1">
    <source>
        <dbReference type="SAM" id="MobiDB-lite"/>
    </source>
</evidence>
<sequence>MGKLLLPVLGAGGVGTAAVGGYILFKDNFSSAPSPEKTFRSQYPNAILKGDSNLWDDKFKTLKDGEQPAHSTLVQAKSKAESSEEEAKDLHKRGCKEIYDSKLGGTAYLSDFQSYCSKNLKDAITTPKAWISDENTQSGKWDNKLTSLSTHASQNGALDEKLNALKTTLSKISTKAWTNEHRKNLKDWCDASQKSIFLGEQDPRFIHVGIYCVEG</sequence>
<accession>F6FIY2</accession>
<dbReference type="Proteomes" id="UP000007952">
    <property type="component" value="Chromosome"/>
</dbReference>